<comment type="caution">
    <text evidence="1">The sequence shown here is derived from an EMBL/GenBank/DDBJ whole genome shotgun (WGS) entry which is preliminary data.</text>
</comment>
<organism evidence="1 2">
    <name type="scientific">Gossypium lobatum</name>
    <dbReference type="NCBI Taxonomy" id="34289"/>
    <lineage>
        <taxon>Eukaryota</taxon>
        <taxon>Viridiplantae</taxon>
        <taxon>Streptophyta</taxon>
        <taxon>Embryophyta</taxon>
        <taxon>Tracheophyta</taxon>
        <taxon>Spermatophyta</taxon>
        <taxon>Magnoliopsida</taxon>
        <taxon>eudicotyledons</taxon>
        <taxon>Gunneridae</taxon>
        <taxon>Pentapetalae</taxon>
        <taxon>rosids</taxon>
        <taxon>malvids</taxon>
        <taxon>Malvales</taxon>
        <taxon>Malvaceae</taxon>
        <taxon>Malvoideae</taxon>
        <taxon>Gossypium</taxon>
    </lineage>
</organism>
<dbReference type="Proteomes" id="UP000593572">
    <property type="component" value="Unassembled WGS sequence"/>
</dbReference>
<evidence type="ECO:0000313" key="1">
    <source>
        <dbReference type="EMBL" id="MBA0572444.1"/>
    </source>
</evidence>
<dbReference type="EMBL" id="JABEZX010000012">
    <property type="protein sequence ID" value="MBA0572444.1"/>
    <property type="molecule type" value="Genomic_DNA"/>
</dbReference>
<keyword evidence="2" id="KW-1185">Reference proteome</keyword>
<evidence type="ECO:0000313" key="2">
    <source>
        <dbReference type="Proteomes" id="UP000593572"/>
    </source>
</evidence>
<reference evidence="1 2" key="1">
    <citation type="journal article" date="2019" name="Genome Biol. Evol.">
        <title>Insights into the evolution of the New World diploid cottons (Gossypium, subgenus Houzingenia) based on genome sequencing.</title>
        <authorList>
            <person name="Grover C.E."/>
            <person name="Arick M.A. 2nd"/>
            <person name="Thrash A."/>
            <person name="Conover J.L."/>
            <person name="Sanders W.S."/>
            <person name="Peterson D.G."/>
            <person name="Frelichowski J.E."/>
            <person name="Scheffler J.A."/>
            <person name="Scheffler B.E."/>
            <person name="Wendel J.F."/>
        </authorList>
    </citation>
    <scope>NUCLEOTIDE SEQUENCE [LARGE SCALE GENOMIC DNA]</scope>
    <source>
        <strain evidence="1">157</strain>
        <tissue evidence="1">Leaf</tissue>
    </source>
</reference>
<accession>A0A7J8N6G3</accession>
<gene>
    <name evidence="1" type="ORF">Golob_002785</name>
</gene>
<proteinExistence type="predicted"/>
<name>A0A7J8N6G3_9ROSI</name>
<protein>
    <submittedName>
        <fullName evidence="1">Uncharacterized protein</fullName>
    </submittedName>
</protein>
<sequence length="100" mass="10967">MSSSTNRKSIAQKRILYCHCELRAPVCNVNTLKNKRRKFFRCTNFKEVGIMEGVGCVEGVGGVGATGTAGVVLCKFNMLGALKLANNSIKILSHQNTYNR</sequence>
<dbReference type="AlphaFoldDB" id="A0A7J8N6G3"/>